<reference evidence="2" key="1">
    <citation type="journal article" date="2019" name="Int. J. Syst. Evol. Microbiol.">
        <title>The Global Catalogue of Microorganisms (GCM) 10K type strain sequencing project: providing services to taxonomists for standard genome sequencing and annotation.</title>
        <authorList>
            <consortium name="The Broad Institute Genomics Platform"/>
            <consortium name="The Broad Institute Genome Sequencing Center for Infectious Disease"/>
            <person name="Wu L."/>
            <person name="Ma J."/>
        </authorList>
    </citation>
    <scope>NUCLEOTIDE SEQUENCE [LARGE SCALE GENOMIC DNA]</scope>
    <source>
        <strain evidence="2">CECT 7184</strain>
    </source>
</reference>
<dbReference type="EC" id="3.1.2.-" evidence="1"/>
<organism evidence="1 2">
    <name type="scientific">Thalassorhabdus alkalitolerans</name>
    <dbReference type="NCBI Taxonomy" id="2282697"/>
    <lineage>
        <taxon>Bacteria</taxon>
        <taxon>Bacillati</taxon>
        <taxon>Bacillota</taxon>
        <taxon>Bacilli</taxon>
        <taxon>Bacillales</taxon>
        <taxon>Bacillaceae</taxon>
        <taxon>Thalassorhabdus</taxon>
    </lineage>
</organism>
<dbReference type="Gene3D" id="3.10.129.10">
    <property type="entry name" value="Hotdog Thioesterase"/>
    <property type="match status" value="1"/>
</dbReference>
<name>A0ABW0YNI2_9BACI</name>
<dbReference type="RefSeq" id="WP_385940511.1">
    <property type="nucleotide sequence ID" value="NZ_JBHSOZ010000003.1"/>
</dbReference>
<keyword evidence="1" id="KW-0378">Hydrolase</keyword>
<accession>A0ABW0YNI2</accession>
<dbReference type="CDD" id="cd00586">
    <property type="entry name" value="4HBT"/>
    <property type="match status" value="1"/>
</dbReference>
<dbReference type="Proteomes" id="UP001596142">
    <property type="component" value="Unassembled WGS sequence"/>
</dbReference>
<protein>
    <submittedName>
        <fullName evidence="1">Acyl-CoA thioesterase</fullName>
        <ecNumber evidence="1">3.1.2.-</ecNumber>
    </submittedName>
</protein>
<dbReference type="GO" id="GO:0016787">
    <property type="term" value="F:hydrolase activity"/>
    <property type="evidence" value="ECO:0007669"/>
    <property type="project" value="UniProtKB-KW"/>
</dbReference>
<gene>
    <name evidence="1" type="ORF">ACFPU1_09365</name>
</gene>
<proteinExistence type="predicted"/>
<dbReference type="InterPro" id="IPR029069">
    <property type="entry name" value="HotDog_dom_sf"/>
</dbReference>
<keyword evidence="2" id="KW-1185">Reference proteome</keyword>
<dbReference type="Pfam" id="PF13279">
    <property type="entry name" value="4HBT_2"/>
    <property type="match status" value="1"/>
</dbReference>
<dbReference type="SUPFAM" id="SSF54637">
    <property type="entry name" value="Thioesterase/thiol ester dehydrase-isomerase"/>
    <property type="match status" value="1"/>
</dbReference>
<evidence type="ECO:0000313" key="2">
    <source>
        <dbReference type="Proteomes" id="UP001596142"/>
    </source>
</evidence>
<comment type="caution">
    <text evidence="1">The sequence shown here is derived from an EMBL/GenBank/DDBJ whole genome shotgun (WGS) entry which is preliminary data.</text>
</comment>
<dbReference type="EMBL" id="JBHSOZ010000003">
    <property type="protein sequence ID" value="MFC5712991.1"/>
    <property type="molecule type" value="Genomic_DNA"/>
</dbReference>
<evidence type="ECO:0000313" key="1">
    <source>
        <dbReference type="EMBL" id="MFC5712991.1"/>
    </source>
</evidence>
<sequence length="131" mass="15289">MFTKVIEPRVSETDGAGHINNTTLPVWLESGRDEIFKLFTPDLSFDNWRCVILKMEVEYVRQIYYGYPVEVKTWVSDVGNSSFKLYEEIHQNNELCAIGKAVYVNFDFSAQQSQPISKEIRIELEKHKITH</sequence>